<proteinExistence type="predicted"/>
<organism evidence="2 3">
    <name type="scientific">Pleurodeles waltl</name>
    <name type="common">Iberian ribbed newt</name>
    <dbReference type="NCBI Taxonomy" id="8319"/>
    <lineage>
        <taxon>Eukaryota</taxon>
        <taxon>Metazoa</taxon>
        <taxon>Chordata</taxon>
        <taxon>Craniata</taxon>
        <taxon>Vertebrata</taxon>
        <taxon>Euteleostomi</taxon>
        <taxon>Amphibia</taxon>
        <taxon>Batrachia</taxon>
        <taxon>Caudata</taxon>
        <taxon>Salamandroidea</taxon>
        <taxon>Salamandridae</taxon>
        <taxon>Pleurodelinae</taxon>
        <taxon>Pleurodeles</taxon>
    </lineage>
</organism>
<evidence type="ECO:0000313" key="3">
    <source>
        <dbReference type="Proteomes" id="UP001066276"/>
    </source>
</evidence>
<evidence type="ECO:0000256" key="1">
    <source>
        <dbReference type="SAM" id="MobiDB-lite"/>
    </source>
</evidence>
<protein>
    <submittedName>
        <fullName evidence="2">Uncharacterized protein</fullName>
    </submittedName>
</protein>
<reference evidence="2" key="1">
    <citation type="journal article" date="2022" name="bioRxiv">
        <title>Sequencing and chromosome-scale assembly of the giantPleurodeles waltlgenome.</title>
        <authorList>
            <person name="Brown T."/>
            <person name="Elewa A."/>
            <person name="Iarovenko S."/>
            <person name="Subramanian E."/>
            <person name="Araus A.J."/>
            <person name="Petzold A."/>
            <person name="Susuki M."/>
            <person name="Suzuki K.-i.T."/>
            <person name="Hayashi T."/>
            <person name="Toyoda A."/>
            <person name="Oliveira C."/>
            <person name="Osipova E."/>
            <person name="Leigh N.D."/>
            <person name="Simon A."/>
            <person name="Yun M.H."/>
        </authorList>
    </citation>
    <scope>NUCLEOTIDE SEQUENCE</scope>
    <source>
        <strain evidence="2">20211129_DDA</strain>
        <tissue evidence="2">Liver</tissue>
    </source>
</reference>
<dbReference type="AlphaFoldDB" id="A0AAV7VCZ2"/>
<feature type="region of interest" description="Disordered" evidence="1">
    <location>
        <begin position="24"/>
        <end position="54"/>
    </location>
</feature>
<dbReference type="EMBL" id="JANPWB010000003">
    <property type="protein sequence ID" value="KAJ1198296.1"/>
    <property type="molecule type" value="Genomic_DNA"/>
</dbReference>
<name>A0AAV7VCZ2_PLEWA</name>
<comment type="caution">
    <text evidence="2">The sequence shown here is derived from an EMBL/GenBank/DDBJ whole genome shotgun (WGS) entry which is preliminary data.</text>
</comment>
<gene>
    <name evidence="2" type="ORF">NDU88_002138</name>
</gene>
<evidence type="ECO:0000313" key="2">
    <source>
        <dbReference type="EMBL" id="KAJ1198296.1"/>
    </source>
</evidence>
<accession>A0AAV7VCZ2</accession>
<sequence length="123" mass="13798">MGTRVMSFLGNVSSPATRIARRAEMHAQAPRVKSPRSCGPQRNNKEKSGLTNQKGKIHKMCCFRCVSRRKSLRTHMSKNKAFAGVRRSPKLWDVLSCADRNPRWTVTADLARTGTGNSLKSRQ</sequence>
<dbReference type="Proteomes" id="UP001066276">
    <property type="component" value="Chromosome 2_1"/>
</dbReference>
<keyword evidence="3" id="KW-1185">Reference proteome</keyword>